<sequence>MEVKVDIESGEARNESHTKTESNSGSKWGKKKTLNKLFGGVLGFNGLVGPTTKPNVICGSEVEYPKEPIQGPAPKVEIENKKGGKIKKAPKPPRAPGTPSLNAADIRLIKEISKIAMKKRERFERIKALKKMKAARLPLSSSSSSSSSCSTISAMVITILFFLLLIFQGIGGRTSSNVRPARESRGT</sequence>
<dbReference type="Proteomes" id="UP000325081">
    <property type="component" value="Unassembled WGS sequence"/>
</dbReference>
<dbReference type="PANTHER" id="PTHR34188:SF20">
    <property type="entry name" value="PROTEIN, PUTATIVE-RELATED"/>
    <property type="match status" value="1"/>
</dbReference>
<dbReference type="PANTHER" id="PTHR34188">
    <property type="entry name" value="OS01G0299500 PROTEIN"/>
    <property type="match status" value="1"/>
</dbReference>
<keyword evidence="4" id="KW-1185">Reference proteome</keyword>
<evidence type="ECO:0000256" key="1">
    <source>
        <dbReference type="SAM" id="MobiDB-lite"/>
    </source>
</evidence>
<evidence type="ECO:0000313" key="4">
    <source>
        <dbReference type="Proteomes" id="UP000325081"/>
    </source>
</evidence>
<protein>
    <submittedName>
        <fullName evidence="3">T6A9.7 protein</fullName>
    </submittedName>
</protein>
<keyword evidence="2" id="KW-1133">Transmembrane helix</keyword>
<accession>A0A5A7QC23</accession>
<dbReference type="AlphaFoldDB" id="A0A5A7QC23"/>
<evidence type="ECO:0000313" key="3">
    <source>
        <dbReference type="EMBL" id="GER42813.1"/>
    </source>
</evidence>
<feature type="region of interest" description="Disordered" evidence="1">
    <location>
        <begin position="1"/>
        <end position="31"/>
    </location>
</feature>
<gene>
    <name evidence="3" type="ORF">STAS_19605</name>
</gene>
<dbReference type="OrthoDB" id="1899142at2759"/>
<comment type="caution">
    <text evidence="3">The sequence shown here is derived from an EMBL/GenBank/DDBJ whole genome shotgun (WGS) entry which is preliminary data.</text>
</comment>
<proteinExistence type="predicted"/>
<feature type="region of interest" description="Disordered" evidence="1">
    <location>
        <begin position="68"/>
        <end position="102"/>
    </location>
</feature>
<dbReference type="EMBL" id="BKCP01006449">
    <property type="protein sequence ID" value="GER42813.1"/>
    <property type="molecule type" value="Genomic_DNA"/>
</dbReference>
<keyword evidence="2" id="KW-0812">Transmembrane</keyword>
<keyword evidence="2" id="KW-0472">Membrane</keyword>
<organism evidence="3 4">
    <name type="scientific">Striga asiatica</name>
    <name type="common">Asiatic witchweed</name>
    <name type="synonym">Buchnera asiatica</name>
    <dbReference type="NCBI Taxonomy" id="4170"/>
    <lineage>
        <taxon>Eukaryota</taxon>
        <taxon>Viridiplantae</taxon>
        <taxon>Streptophyta</taxon>
        <taxon>Embryophyta</taxon>
        <taxon>Tracheophyta</taxon>
        <taxon>Spermatophyta</taxon>
        <taxon>Magnoliopsida</taxon>
        <taxon>eudicotyledons</taxon>
        <taxon>Gunneridae</taxon>
        <taxon>Pentapetalae</taxon>
        <taxon>asterids</taxon>
        <taxon>lamiids</taxon>
        <taxon>Lamiales</taxon>
        <taxon>Orobanchaceae</taxon>
        <taxon>Buchnereae</taxon>
        <taxon>Striga</taxon>
    </lineage>
</organism>
<feature type="transmembrane region" description="Helical" evidence="2">
    <location>
        <begin position="152"/>
        <end position="172"/>
    </location>
</feature>
<name>A0A5A7QC23_STRAF</name>
<reference evidence="4" key="1">
    <citation type="journal article" date="2019" name="Curr. Biol.">
        <title>Genome Sequence of Striga asiatica Provides Insight into the Evolution of Plant Parasitism.</title>
        <authorList>
            <person name="Yoshida S."/>
            <person name="Kim S."/>
            <person name="Wafula E.K."/>
            <person name="Tanskanen J."/>
            <person name="Kim Y.M."/>
            <person name="Honaas L."/>
            <person name="Yang Z."/>
            <person name="Spallek T."/>
            <person name="Conn C.E."/>
            <person name="Ichihashi Y."/>
            <person name="Cheong K."/>
            <person name="Cui S."/>
            <person name="Der J.P."/>
            <person name="Gundlach H."/>
            <person name="Jiao Y."/>
            <person name="Hori C."/>
            <person name="Ishida J.K."/>
            <person name="Kasahara H."/>
            <person name="Kiba T."/>
            <person name="Kim M.S."/>
            <person name="Koo N."/>
            <person name="Laohavisit A."/>
            <person name="Lee Y.H."/>
            <person name="Lumba S."/>
            <person name="McCourt P."/>
            <person name="Mortimer J.C."/>
            <person name="Mutuku J.M."/>
            <person name="Nomura T."/>
            <person name="Sasaki-Sekimoto Y."/>
            <person name="Seto Y."/>
            <person name="Wang Y."/>
            <person name="Wakatake T."/>
            <person name="Sakakibara H."/>
            <person name="Demura T."/>
            <person name="Yamaguchi S."/>
            <person name="Yoneyama K."/>
            <person name="Manabe R.I."/>
            <person name="Nelson D.C."/>
            <person name="Schulman A.H."/>
            <person name="Timko M.P."/>
            <person name="dePamphilis C.W."/>
            <person name="Choi D."/>
            <person name="Shirasu K."/>
        </authorList>
    </citation>
    <scope>NUCLEOTIDE SEQUENCE [LARGE SCALE GENOMIC DNA]</scope>
    <source>
        <strain evidence="4">cv. UVA1</strain>
    </source>
</reference>
<evidence type="ECO:0000256" key="2">
    <source>
        <dbReference type="SAM" id="Phobius"/>
    </source>
</evidence>
<feature type="compositionally biased region" description="Basic and acidic residues" evidence="1">
    <location>
        <begin position="1"/>
        <end position="20"/>
    </location>
</feature>